<dbReference type="GO" id="GO:0060003">
    <property type="term" value="P:copper ion export"/>
    <property type="evidence" value="ECO:0007669"/>
    <property type="project" value="TreeGrafter"/>
</dbReference>
<protein>
    <submittedName>
        <fullName evidence="5">Secretion protein HlyD</fullName>
    </submittedName>
</protein>
<feature type="signal peptide" evidence="2">
    <location>
        <begin position="1"/>
        <end position="27"/>
    </location>
</feature>
<feature type="domain" description="CzcB-like C-terminal circularly permuted SH3-like" evidence="4">
    <location>
        <begin position="340"/>
        <end position="399"/>
    </location>
</feature>
<accession>A0A222GC62</accession>
<dbReference type="InterPro" id="IPR051909">
    <property type="entry name" value="MFP_Cation_Efflux"/>
</dbReference>
<evidence type="ECO:0000313" key="6">
    <source>
        <dbReference type="Proteomes" id="UP000202259"/>
    </source>
</evidence>
<dbReference type="GO" id="GO:0046914">
    <property type="term" value="F:transition metal ion binding"/>
    <property type="evidence" value="ECO:0007669"/>
    <property type="project" value="TreeGrafter"/>
</dbReference>
<evidence type="ECO:0000256" key="1">
    <source>
        <dbReference type="ARBA" id="ARBA00022448"/>
    </source>
</evidence>
<dbReference type="GO" id="GO:0030288">
    <property type="term" value="C:outer membrane-bounded periplasmic space"/>
    <property type="evidence" value="ECO:0007669"/>
    <property type="project" value="TreeGrafter"/>
</dbReference>
<dbReference type="OrthoDB" id="9768185at2"/>
<dbReference type="Gene3D" id="2.40.50.100">
    <property type="match status" value="1"/>
</dbReference>
<proteinExistence type="predicted"/>
<keyword evidence="1" id="KW-0813">Transport</keyword>
<dbReference type="SUPFAM" id="SSF51230">
    <property type="entry name" value="Single hybrid motif"/>
    <property type="match status" value="1"/>
</dbReference>
<reference evidence="5 6" key="1">
    <citation type="submission" date="2017-08" db="EMBL/GenBank/DDBJ databases">
        <title>Complete genome of Colwellia sp. NB097-1, a psychrophile bacterium ioslated from Bering Sea.</title>
        <authorList>
            <person name="Chen X."/>
        </authorList>
    </citation>
    <scope>NUCLEOTIDE SEQUENCE [LARGE SCALE GENOMIC DNA]</scope>
    <source>
        <strain evidence="5 6">NB097-1</strain>
    </source>
</reference>
<dbReference type="AlphaFoldDB" id="A0A222GC62"/>
<dbReference type="Gene3D" id="2.40.420.20">
    <property type="match status" value="1"/>
</dbReference>
<gene>
    <name evidence="5" type="ORF">B5D82_17830</name>
</gene>
<dbReference type="InterPro" id="IPR011053">
    <property type="entry name" value="Single_hybrid_motif"/>
</dbReference>
<dbReference type="Pfam" id="PF25975">
    <property type="entry name" value="CzcB_C"/>
    <property type="match status" value="1"/>
</dbReference>
<feature type="domain" description="CzcB N-terminal" evidence="3">
    <location>
        <begin position="45"/>
        <end position="136"/>
    </location>
</feature>
<dbReference type="GO" id="GO:0015679">
    <property type="term" value="P:plasma membrane copper ion transport"/>
    <property type="evidence" value="ECO:0007669"/>
    <property type="project" value="TreeGrafter"/>
</dbReference>
<keyword evidence="6" id="KW-1185">Reference proteome</keyword>
<dbReference type="RefSeq" id="WP_081153527.1">
    <property type="nucleotide sequence ID" value="NZ_CP020465.1"/>
</dbReference>
<evidence type="ECO:0000259" key="4">
    <source>
        <dbReference type="Pfam" id="PF25975"/>
    </source>
</evidence>
<name>A0A222GC62_9GAMM</name>
<evidence type="ECO:0000259" key="3">
    <source>
        <dbReference type="Pfam" id="PF25971"/>
    </source>
</evidence>
<dbReference type="KEGG" id="cber:B5D82_17830"/>
<dbReference type="Pfam" id="PF25971">
    <property type="entry name" value="CzcB_N"/>
    <property type="match status" value="1"/>
</dbReference>
<dbReference type="PANTHER" id="PTHR30097">
    <property type="entry name" value="CATION EFFLUX SYSTEM PROTEIN CUSB"/>
    <property type="match status" value="1"/>
</dbReference>
<sequence>MRSTFKILTLIGTLCFVGLSASFSSFAVSEKKVEESEPEKGPNRGRMLRKGDFAIELAIFETGVPPEFRVWATMDGKAIDPSKVELNVKLSRLGDGIDDINFYQEGEYLRGDMVIYEPHSFLVSLYAKYQGQTYDWQYDNFEGRTKIADDIALAMEIVTDFVAPSTFHETVEVYGRLILPADATSNVYARFDGLVEKVHVKLGDSVTKGQLLFTVESNESLQSYKVLSAQNGIVTKVNVTSGEQSKGRSLLQITNDKTLIAELAVFPKNLSTIRLGARTTLTINGVEAKKVSTIDSRILKVRDDQAKLFRVLVNNPDSVLSEGLFVSADIEIDSYDVAMAVERKALQSFRDFTVVYAKVGNEYEVRMLELGRVVGDEIEVLSGISIGTEYVTENSYILKADIEKSGASHDH</sequence>
<evidence type="ECO:0000313" key="5">
    <source>
        <dbReference type="EMBL" id="ASP49469.1"/>
    </source>
</evidence>
<keyword evidence="2" id="KW-0732">Signal</keyword>
<organism evidence="5 6">
    <name type="scientific">Cognaticolwellia beringensis</name>
    <dbReference type="NCBI Taxonomy" id="1967665"/>
    <lineage>
        <taxon>Bacteria</taxon>
        <taxon>Pseudomonadati</taxon>
        <taxon>Pseudomonadota</taxon>
        <taxon>Gammaproteobacteria</taxon>
        <taxon>Alteromonadales</taxon>
        <taxon>Colwelliaceae</taxon>
        <taxon>Cognaticolwellia</taxon>
    </lineage>
</organism>
<dbReference type="InterPro" id="IPR058646">
    <property type="entry name" value="CzcB_N"/>
</dbReference>
<dbReference type="InterPro" id="IPR058649">
    <property type="entry name" value="CzcB_C"/>
</dbReference>
<feature type="chain" id="PRO_5013256842" evidence="2">
    <location>
        <begin position="28"/>
        <end position="411"/>
    </location>
</feature>
<dbReference type="Proteomes" id="UP000202259">
    <property type="component" value="Chromosome"/>
</dbReference>
<dbReference type="EMBL" id="CP020465">
    <property type="protein sequence ID" value="ASP49469.1"/>
    <property type="molecule type" value="Genomic_DNA"/>
</dbReference>
<evidence type="ECO:0000256" key="2">
    <source>
        <dbReference type="SAM" id="SignalP"/>
    </source>
</evidence>
<dbReference type="PANTHER" id="PTHR30097:SF4">
    <property type="entry name" value="SLR6042 PROTEIN"/>
    <property type="match status" value="1"/>
</dbReference>